<evidence type="ECO:0000259" key="10">
    <source>
        <dbReference type="Pfam" id="PF00561"/>
    </source>
</evidence>
<evidence type="ECO:0000256" key="7">
    <source>
        <dbReference type="ARBA" id="ARBA00022801"/>
    </source>
</evidence>
<dbReference type="Proteomes" id="UP000476511">
    <property type="component" value="Unassembled WGS sequence"/>
</dbReference>
<dbReference type="SUPFAM" id="SSF53474">
    <property type="entry name" value="alpha/beta-Hydrolases"/>
    <property type="match status" value="1"/>
</dbReference>
<reference evidence="11 12" key="1">
    <citation type="submission" date="2019-11" db="EMBL/GenBank/DDBJ databases">
        <title>Agromyces kandeliae sp. nov., isolated from mangrove soil.</title>
        <authorList>
            <person name="Wang R."/>
        </authorList>
    </citation>
    <scope>NUCLEOTIDE SEQUENCE [LARGE SCALE GENOMIC DNA]</scope>
    <source>
        <strain evidence="11 12">Q22</strain>
    </source>
</reference>
<evidence type="ECO:0000256" key="8">
    <source>
        <dbReference type="RuleBase" id="RU003421"/>
    </source>
</evidence>
<evidence type="ECO:0000313" key="12">
    <source>
        <dbReference type="Proteomes" id="UP000476511"/>
    </source>
</evidence>
<dbReference type="Gene3D" id="3.40.50.1820">
    <property type="entry name" value="alpha/beta hydrolase"/>
    <property type="match status" value="1"/>
</dbReference>
<dbReference type="InterPro" id="IPR005944">
    <property type="entry name" value="Pro_iminopeptidase"/>
</dbReference>
<comment type="similarity">
    <text evidence="3 8">Belongs to the peptidase S33 family.</text>
</comment>
<keyword evidence="6 8" id="KW-0645">Protease</keyword>
<dbReference type="GO" id="GO:0004177">
    <property type="term" value="F:aminopeptidase activity"/>
    <property type="evidence" value="ECO:0007669"/>
    <property type="project" value="UniProtKB-KW"/>
</dbReference>
<evidence type="ECO:0000256" key="4">
    <source>
        <dbReference type="ARBA" id="ARBA00022438"/>
    </source>
</evidence>
<evidence type="ECO:0000313" key="11">
    <source>
        <dbReference type="EMBL" id="MRX44424.1"/>
    </source>
</evidence>
<dbReference type="InterPro" id="IPR002410">
    <property type="entry name" value="Peptidase_S33"/>
</dbReference>
<accession>A0A6L5R4D3</accession>
<dbReference type="Pfam" id="PF00561">
    <property type="entry name" value="Abhydrolase_1"/>
    <property type="match status" value="1"/>
</dbReference>
<dbReference type="InterPro" id="IPR029058">
    <property type="entry name" value="AB_hydrolase_fold"/>
</dbReference>
<dbReference type="PANTHER" id="PTHR43722">
    <property type="entry name" value="PROLINE IMINOPEPTIDASE"/>
    <property type="match status" value="1"/>
</dbReference>
<evidence type="ECO:0000256" key="5">
    <source>
        <dbReference type="ARBA" id="ARBA00022490"/>
    </source>
</evidence>
<dbReference type="PANTHER" id="PTHR43722:SF1">
    <property type="entry name" value="PROLINE IMINOPEPTIDASE"/>
    <property type="match status" value="1"/>
</dbReference>
<sequence length="404" mass="45123">MRELYPEIEPLETGMLDVGDGQHIYWEVSGNRDGKPVVFLHGGPGGGTSPAHRRLFDPAKYRIVLFDQRGCGLSIPHASEPGAVLSANTTWHLIADMERLRAHLGIDRWQVLGGSWGSALALAYAETHPERVTEIVLRGIFTLRRQELDWFYEGGASALFPDLWEDFLAPVPIGERVHLIEAYHRLLTDPDPAVHQPAAIAWSRWESSTITLLPQADTIARFTSPEYATAFARIENHYFRHGGWWDEGQLIRDAHRLRDIPAVIIQGRYDICTPVMTAWDLHRAWPEAEFRIIDDAGHAFDEPGILDALIAATDRFATDADGFDADDAADAGVDDDVEDTDDADDVEDEEREDLEGDGDDEDDDDDADDDDDDDADDDDVVDDEGDDDEDDDDEEEEEDDAPSS</sequence>
<protein>
    <recommendedName>
        <fullName evidence="8">Proline iminopeptidase</fullName>
        <ecNumber evidence="8">3.4.11.5</ecNumber>
    </recommendedName>
</protein>
<comment type="catalytic activity">
    <reaction evidence="1 8">
        <text>Release of N-terminal proline from a peptide.</text>
        <dbReference type="EC" id="3.4.11.5"/>
    </reaction>
</comment>
<dbReference type="PRINTS" id="PR00793">
    <property type="entry name" value="PROAMNOPTASE"/>
</dbReference>
<comment type="caution">
    <text evidence="11">The sequence shown here is derived from an EMBL/GenBank/DDBJ whole genome shotgun (WGS) entry which is preliminary data.</text>
</comment>
<dbReference type="GO" id="GO:0005737">
    <property type="term" value="C:cytoplasm"/>
    <property type="evidence" value="ECO:0007669"/>
    <property type="project" value="UniProtKB-SubCell"/>
</dbReference>
<keyword evidence="4 8" id="KW-0031">Aminopeptidase</keyword>
<comment type="subcellular location">
    <subcellularLocation>
        <location evidence="2">Cytoplasm</location>
    </subcellularLocation>
</comment>
<feature type="region of interest" description="Disordered" evidence="9">
    <location>
        <begin position="326"/>
        <end position="404"/>
    </location>
</feature>
<name>A0A6L5R4D3_9MICO</name>
<gene>
    <name evidence="11" type="primary">pip</name>
    <name evidence="11" type="ORF">GJR97_11890</name>
</gene>
<dbReference type="EMBL" id="WKJD01000016">
    <property type="protein sequence ID" value="MRX44424.1"/>
    <property type="molecule type" value="Genomic_DNA"/>
</dbReference>
<dbReference type="NCBIfam" id="TIGR01249">
    <property type="entry name" value="pro_imino_pep_1"/>
    <property type="match status" value="1"/>
</dbReference>
<evidence type="ECO:0000256" key="6">
    <source>
        <dbReference type="ARBA" id="ARBA00022670"/>
    </source>
</evidence>
<evidence type="ECO:0000256" key="2">
    <source>
        <dbReference type="ARBA" id="ARBA00004496"/>
    </source>
</evidence>
<evidence type="ECO:0000256" key="9">
    <source>
        <dbReference type="SAM" id="MobiDB-lite"/>
    </source>
</evidence>
<organism evidence="11 12">
    <name type="scientific">Agromyces kandeliae</name>
    <dbReference type="NCBI Taxonomy" id="2666141"/>
    <lineage>
        <taxon>Bacteria</taxon>
        <taxon>Bacillati</taxon>
        <taxon>Actinomycetota</taxon>
        <taxon>Actinomycetes</taxon>
        <taxon>Micrococcales</taxon>
        <taxon>Microbacteriaceae</taxon>
        <taxon>Agromyces</taxon>
    </lineage>
</organism>
<feature type="domain" description="AB hydrolase-1" evidence="10">
    <location>
        <begin position="35"/>
        <end position="299"/>
    </location>
</feature>
<dbReference type="PRINTS" id="PR00111">
    <property type="entry name" value="ABHYDROLASE"/>
</dbReference>
<dbReference type="EC" id="3.4.11.5" evidence="8"/>
<evidence type="ECO:0000256" key="3">
    <source>
        <dbReference type="ARBA" id="ARBA00010088"/>
    </source>
</evidence>
<keyword evidence="12" id="KW-1185">Reference proteome</keyword>
<dbReference type="InterPro" id="IPR000073">
    <property type="entry name" value="AB_hydrolase_1"/>
</dbReference>
<dbReference type="AlphaFoldDB" id="A0A6L5R4D3"/>
<evidence type="ECO:0000256" key="1">
    <source>
        <dbReference type="ARBA" id="ARBA00001585"/>
    </source>
</evidence>
<keyword evidence="5" id="KW-0963">Cytoplasm</keyword>
<keyword evidence="7 8" id="KW-0378">Hydrolase</keyword>
<proteinExistence type="inferred from homology"/>
<dbReference type="GO" id="GO:0006508">
    <property type="term" value="P:proteolysis"/>
    <property type="evidence" value="ECO:0007669"/>
    <property type="project" value="UniProtKB-KW"/>
</dbReference>